<protein>
    <recommendedName>
        <fullName evidence="1">F-box domain-containing protein</fullName>
    </recommendedName>
</protein>
<dbReference type="Pfam" id="PF12937">
    <property type="entry name" value="F-box-like"/>
    <property type="match status" value="1"/>
</dbReference>
<keyword evidence="3" id="KW-1185">Reference proteome</keyword>
<dbReference type="OrthoDB" id="2788229at2759"/>
<accession>A0A9P3ULL8</accession>
<evidence type="ECO:0000313" key="2">
    <source>
        <dbReference type="EMBL" id="GLB35516.1"/>
    </source>
</evidence>
<evidence type="ECO:0000259" key="1">
    <source>
        <dbReference type="Pfam" id="PF12937"/>
    </source>
</evidence>
<reference evidence="2" key="1">
    <citation type="submission" date="2022-07" db="EMBL/GenBank/DDBJ databases">
        <title>The genome of Lyophyllum shimeji provides insight into the initial evolution of ectomycorrhizal fungal genome.</title>
        <authorList>
            <person name="Kobayashi Y."/>
            <person name="Shibata T."/>
            <person name="Hirakawa H."/>
            <person name="Shigenobu S."/>
            <person name="Nishiyama T."/>
            <person name="Yamada A."/>
            <person name="Hasebe M."/>
            <person name="Kawaguchi M."/>
        </authorList>
    </citation>
    <scope>NUCLEOTIDE SEQUENCE</scope>
    <source>
        <strain evidence="2">AT787</strain>
    </source>
</reference>
<organism evidence="2 3">
    <name type="scientific">Lyophyllum shimeji</name>
    <name type="common">Hon-shimeji</name>
    <name type="synonym">Tricholoma shimeji</name>
    <dbReference type="NCBI Taxonomy" id="47721"/>
    <lineage>
        <taxon>Eukaryota</taxon>
        <taxon>Fungi</taxon>
        <taxon>Dikarya</taxon>
        <taxon>Basidiomycota</taxon>
        <taxon>Agaricomycotina</taxon>
        <taxon>Agaricomycetes</taxon>
        <taxon>Agaricomycetidae</taxon>
        <taxon>Agaricales</taxon>
        <taxon>Tricholomatineae</taxon>
        <taxon>Lyophyllaceae</taxon>
        <taxon>Lyophyllum</taxon>
    </lineage>
</organism>
<dbReference type="InterPro" id="IPR036047">
    <property type="entry name" value="F-box-like_dom_sf"/>
</dbReference>
<dbReference type="SUPFAM" id="SSF81383">
    <property type="entry name" value="F-box domain"/>
    <property type="match status" value="1"/>
</dbReference>
<dbReference type="Proteomes" id="UP001063166">
    <property type="component" value="Unassembled WGS sequence"/>
</dbReference>
<evidence type="ECO:0000313" key="3">
    <source>
        <dbReference type="Proteomes" id="UP001063166"/>
    </source>
</evidence>
<dbReference type="InterPro" id="IPR001810">
    <property type="entry name" value="F-box_dom"/>
</dbReference>
<proteinExistence type="predicted"/>
<sequence length="406" mass="45928">MTFLDQSQQPRSLSIPGRLELPPELHDRIIDHLHADRSTLMACSTVCRAWLRAARHHFLSTLEIRRRNALTLRRLLKAPHATLGLSVRRLAIRAGKAVRPNQFIGDRLPVVESLLLSATYLVPVKELITYTRCYVHQLVELVLYSVKLDSFADFATELLEFKVLRHLCLANGVTWVDPSLSSMEADTEPSAAALPSLNSLILGGRNIDLAWWLLERKVVSIARLDLRPSHSLLRVASDAAQRSPEVNQIYRALGPNLYELDLRDDQQTIADLSANVKLRALWFHDVVLSDGQWVIDTLAQVVSPHLHTITLHAYSDDHGERVSLESFHWYALTQVLSNAPFSAQLRRIQILWLGFYDDAELTTGVRKRLVGHVPAAVDVVADFVSETETRFGATTHDRLFDRHYTV</sequence>
<name>A0A9P3ULL8_LYOSH</name>
<dbReference type="AlphaFoldDB" id="A0A9P3ULL8"/>
<feature type="domain" description="F-box" evidence="1">
    <location>
        <begin position="20"/>
        <end position="59"/>
    </location>
</feature>
<dbReference type="SUPFAM" id="SSF52047">
    <property type="entry name" value="RNI-like"/>
    <property type="match status" value="1"/>
</dbReference>
<gene>
    <name evidence="2" type="ORF">LshimejAT787_0210810</name>
</gene>
<dbReference type="CDD" id="cd09917">
    <property type="entry name" value="F-box_SF"/>
    <property type="match status" value="1"/>
</dbReference>
<dbReference type="EMBL" id="BRPK01000002">
    <property type="protein sequence ID" value="GLB35516.1"/>
    <property type="molecule type" value="Genomic_DNA"/>
</dbReference>
<comment type="caution">
    <text evidence="2">The sequence shown here is derived from an EMBL/GenBank/DDBJ whole genome shotgun (WGS) entry which is preliminary data.</text>
</comment>